<evidence type="ECO:0000313" key="5">
    <source>
        <dbReference type="Proteomes" id="UP000224203"/>
    </source>
</evidence>
<dbReference type="InterPro" id="IPR010090">
    <property type="entry name" value="Phage_tape_meas"/>
</dbReference>
<feature type="domain" description="Phage tail tape measure protein" evidence="3">
    <location>
        <begin position="73"/>
        <end position="271"/>
    </location>
</feature>
<accession>A0A9X7GU90</accession>
<evidence type="ECO:0000313" key="4">
    <source>
        <dbReference type="EMBL" id="PGS74338.1"/>
    </source>
</evidence>
<dbReference type="Proteomes" id="UP000224203">
    <property type="component" value="Unassembled WGS sequence"/>
</dbReference>
<sequence length="883" mass="95095">MGSKFGSLGGVFGKLGGSIGGAAVTMAGMAGVAVGVGAAFVGMVKEGMSYEKQLSKVEAISGSSASQMASLSGKARELGATTRYSATEAAQGMEYMALAGWKTNDILAGTGHMLNLATAGNMDLARAADIVTDTMTPFGMSASQAGRATDVFAAAQANANTNVEQMGEAMKYAAAPAAAFGMNIEEASVLIMEFANAGIKGSMAGTALRAGISRLAAPPKLAAKELDRLGVSVKNADGSMKKMGDIIGELSPKFNALSESEQIATAKAIFGEEAYSAWLGTLKGGKEEFERFKNLLDGSAGAADRMAKVMSNNLEGATKSFTSNLSNLGLTLFSQVNPGLKGLVNGSNDLVTSITKAIDPTGKMYEATMLLDKSSTELAMSQESLKLAYEQGSLPKEDYNRLMDEAARKYEENTTGAGLLRQKLAELDQQLAAGEISQDQYTIKKAEAVKYTEDMQKAIDAQKEKEQQWQDVLSKGGEVWGAVVNTSAPFIELYRDIVKEVTEKASAWWSEHGEAIKETGQDMWGTIQQIIQETISFVTGIIREGWEFVKGVWGEIAPYIMPILNDVVKFINEQLKKIEQFWKENGEQIMQAVHNAFEFIKSVISVVMPIVSIIIKDIWENIKGVISGALDIIMGLIKAFSSLLTGDWKGVWEGIKQILSGAWQFIWNFIQLWGVGKVIGLIGKIGSKMKSLFKEAWEGVKKVFSDMFKGIFKSSEDTFKVIKDTFGKVKDAIANPFKDAWNGVKGWIDKIKNGVRNMFSGVKIPTPQITTSGSLNPLNWMSEGLPKFNIKWAAKGALVKPGMPTVIGVGDAKGYDEAVLPLRDSTLGRIGQEIAQTMQGGSGKTEIVELHITNETTLDGKVVARKLAPTINIELEGLKRRKK</sequence>
<dbReference type="PANTHER" id="PTHR37813:SF1">
    <property type="entry name" value="FELS-2 PROPHAGE PROTEIN"/>
    <property type="match status" value="1"/>
</dbReference>
<protein>
    <submittedName>
        <fullName evidence="4">Phage tail tape measure protein</fullName>
    </submittedName>
</protein>
<dbReference type="Pfam" id="PF10145">
    <property type="entry name" value="PhageMin_Tail"/>
    <property type="match status" value="1"/>
</dbReference>
<dbReference type="PANTHER" id="PTHR37813">
    <property type="entry name" value="FELS-2 PROPHAGE PROTEIN"/>
    <property type="match status" value="1"/>
</dbReference>
<reference evidence="4 5" key="1">
    <citation type="submission" date="2017-09" db="EMBL/GenBank/DDBJ databases">
        <title>Large-scale bioinformatics analysis of Bacillus genomes uncovers conserved roles of natural products in bacterial physiology.</title>
        <authorList>
            <consortium name="Agbiome Team Llc"/>
            <person name="Bleich R.M."/>
            <person name="Grubbs K.J."/>
            <person name="Santa Maria K.C."/>
            <person name="Allen S.E."/>
            <person name="Farag S."/>
            <person name="Shank E.A."/>
            <person name="Bowers A."/>
        </authorList>
    </citation>
    <scope>NUCLEOTIDE SEQUENCE [LARGE SCALE GENOMIC DNA]</scope>
    <source>
        <strain evidence="4 5">AFS041711</strain>
    </source>
</reference>
<dbReference type="Gene3D" id="1.20.120.20">
    <property type="entry name" value="Apolipoprotein"/>
    <property type="match status" value="1"/>
</dbReference>
<keyword evidence="2" id="KW-1133">Transmembrane helix</keyword>
<name>A0A9X7GU90_BACCE</name>
<dbReference type="AlphaFoldDB" id="A0A9X7GU90"/>
<evidence type="ECO:0000256" key="1">
    <source>
        <dbReference type="ARBA" id="ARBA00022612"/>
    </source>
</evidence>
<gene>
    <name evidence="4" type="ORF">COC69_23265</name>
</gene>
<keyword evidence="2" id="KW-0812">Transmembrane</keyword>
<dbReference type="EMBL" id="NULI01000137">
    <property type="protein sequence ID" value="PGS74338.1"/>
    <property type="molecule type" value="Genomic_DNA"/>
</dbReference>
<keyword evidence="1" id="KW-1188">Viral release from host cell</keyword>
<organism evidence="4 5">
    <name type="scientific">Bacillus cereus</name>
    <dbReference type="NCBI Taxonomy" id="1396"/>
    <lineage>
        <taxon>Bacteria</taxon>
        <taxon>Bacillati</taxon>
        <taxon>Bacillota</taxon>
        <taxon>Bacilli</taxon>
        <taxon>Bacillales</taxon>
        <taxon>Bacillaceae</taxon>
        <taxon>Bacillus</taxon>
        <taxon>Bacillus cereus group</taxon>
    </lineage>
</organism>
<proteinExistence type="predicted"/>
<comment type="caution">
    <text evidence="4">The sequence shown here is derived from an EMBL/GenBank/DDBJ whole genome shotgun (WGS) entry which is preliminary data.</text>
</comment>
<dbReference type="NCBIfam" id="TIGR01760">
    <property type="entry name" value="tape_meas_TP901"/>
    <property type="match status" value="1"/>
</dbReference>
<evidence type="ECO:0000256" key="2">
    <source>
        <dbReference type="SAM" id="Phobius"/>
    </source>
</evidence>
<keyword evidence="2" id="KW-0472">Membrane</keyword>
<evidence type="ECO:0000259" key="3">
    <source>
        <dbReference type="Pfam" id="PF10145"/>
    </source>
</evidence>
<feature type="transmembrane region" description="Helical" evidence="2">
    <location>
        <begin position="20"/>
        <end position="44"/>
    </location>
</feature>